<evidence type="ECO:0000313" key="6">
    <source>
        <dbReference type="RefSeq" id="XP_022257130.1"/>
    </source>
</evidence>
<evidence type="ECO:0000256" key="2">
    <source>
        <dbReference type="ARBA" id="ARBA00023180"/>
    </source>
</evidence>
<dbReference type="PANTHER" id="PTHR10605:SF65">
    <property type="entry name" value="GH20068P"/>
    <property type="match status" value="1"/>
</dbReference>
<keyword evidence="3" id="KW-0812">Transmembrane</keyword>
<sequence length="381" mass="44903">MCRNEKKSQCIENRENVHFNRWVEFSMSVKKETGSSSLSTNNLVSVDDCHPSSKNAGTWNLTKSHFFAVLVFLSTFSFCMVVHYSRREILEDTKLRLDNYHDEESINLDILKQRVQFTRTKRRLPQVIIIGVRKGGTRALLEFLNVHPMVQKSSVEVHFFDNDAKHSLGLEWYRRQMPFSFPEQITIEKSPSYFITDKVPERIHEMNSSIKLLLIVRDPVTRLISDYSQLAANKAKKGKILPSFKELVLNRDGQVNVNYRAVKISMYSIYLKKWLKVFSRHQILVVNGDQLIRDPFIELQQIEDFLGLKHRIKRENFYYNKTKGFFCVQNNTLNKCLNESKGRKHPEISPRLLSRLRRFYVPYNKEFYRAVGRSFGWPEGY</sequence>
<keyword evidence="3" id="KW-1133">Transmembrane helix</keyword>
<dbReference type="Proteomes" id="UP000694941">
    <property type="component" value="Unplaced"/>
</dbReference>
<keyword evidence="5" id="KW-1185">Reference proteome</keyword>
<dbReference type="InterPro" id="IPR027417">
    <property type="entry name" value="P-loop_NTPase"/>
</dbReference>
<dbReference type="InterPro" id="IPR037359">
    <property type="entry name" value="NST/OST"/>
</dbReference>
<evidence type="ECO:0000256" key="1">
    <source>
        <dbReference type="ARBA" id="ARBA00022679"/>
    </source>
</evidence>
<dbReference type="SUPFAM" id="SSF52540">
    <property type="entry name" value="P-loop containing nucleoside triphosphate hydrolases"/>
    <property type="match status" value="1"/>
</dbReference>
<evidence type="ECO:0000256" key="3">
    <source>
        <dbReference type="SAM" id="Phobius"/>
    </source>
</evidence>
<dbReference type="PANTHER" id="PTHR10605">
    <property type="entry name" value="HEPARAN SULFATE SULFOTRANSFERASE"/>
    <property type="match status" value="1"/>
</dbReference>
<evidence type="ECO:0000259" key="4">
    <source>
        <dbReference type="Pfam" id="PF00685"/>
    </source>
</evidence>
<dbReference type="Gene3D" id="3.40.50.300">
    <property type="entry name" value="P-loop containing nucleotide triphosphate hydrolases"/>
    <property type="match status" value="1"/>
</dbReference>
<dbReference type="GeneID" id="106472879"/>
<accession>A0ABM1TMM4</accession>
<feature type="transmembrane region" description="Helical" evidence="3">
    <location>
        <begin position="65"/>
        <end position="84"/>
    </location>
</feature>
<name>A0ABM1TMM4_LIMPO</name>
<gene>
    <name evidence="6" type="primary">LOC106472879</name>
</gene>
<evidence type="ECO:0000313" key="5">
    <source>
        <dbReference type="Proteomes" id="UP000694941"/>
    </source>
</evidence>
<feature type="domain" description="Sulfotransferase" evidence="4">
    <location>
        <begin position="125"/>
        <end position="360"/>
    </location>
</feature>
<keyword evidence="1" id="KW-0808">Transferase</keyword>
<dbReference type="InterPro" id="IPR000863">
    <property type="entry name" value="Sulfotransferase_dom"/>
</dbReference>
<organism evidence="5 6">
    <name type="scientific">Limulus polyphemus</name>
    <name type="common">Atlantic horseshoe crab</name>
    <dbReference type="NCBI Taxonomy" id="6850"/>
    <lineage>
        <taxon>Eukaryota</taxon>
        <taxon>Metazoa</taxon>
        <taxon>Ecdysozoa</taxon>
        <taxon>Arthropoda</taxon>
        <taxon>Chelicerata</taxon>
        <taxon>Merostomata</taxon>
        <taxon>Xiphosura</taxon>
        <taxon>Limulidae</taxon>
        <taxon>Limulus</taxon>
    </lineage>
</organism>
<dbReference type="RefSeq" id="XP_022257130.1">
    <property type="nucleotide sequence ID" value="XM_022401422.1"/>
</dbReference>
<protein>
    <submittedName>
        <fullName evidence="6">Heparan sulfate glucosamine 3-O-sulfotransferase 1-like isoform X1</fullName>
    </submittedName>
</protein>
<keyword evidence="2" id="KW-0325">Glycoprotein</keyword>
<reference evidence="6" key="1">
    <citation type="submission" date="2025-08" db="UniProtKB">
        <authorList>
            <consortium name="RefSeq"/>
        </authorList>
    </citation>
    <scope>IDENTIFICATION</scope>
    <source>
        <tissue evidence="6">Muscle</tissue>
    </source>
</reference>
<dbReference type="Pfam" id="PF00685">
    <property type="entry name" value="Sulfotransfer_1"/>
    <property type="match status" value="1"/>
</dbReference>
<proteinExistence type="predicted"/>
<keyword evidence="3" id="KW-0472">Membrane</keyword>